<protein>
    <recommendedName>
        <fullName evidence="2">Single-stranded DNA binding protein</fullName>
    </recommendedName>
</protein>
<reference evidence="1" key="1">
    <citation type="submission" date="2016-10" db="EMBL/GenBank/DDBJ databases">
        <title>Chloroplast genomes as a tool to resolve red algal phylogenies: a case study in the Nemaliales.</title>
        <authorList>
            <person name="Costa J.F."/>
            <person name="Lin S.M."/>
            <person name="Macaya E.C."/>
            <person name="Fernandez-Garcia C."/>
            <person name="Verbruggen H."/>
        </authorList>
    </citation>
    <scope>NUCLEOTIDE SEQUENCE</scope>
    <source>
        <strain evidence="1">H.1444</strain>
    </source>
</reference>
<name>A0A1G4NWB6_9FLOR</name>
<dbReference type="EMBL" id="LT622871">
    <property type="protein sequence ID" value="SCW22968.1"/>
    <property type="molecule type" value="Genomic_DNA"/>
</dbReference>
<geneLocation type="chloroplast" evidence="1"/>
<organism evidence="1">
    <name type="scientific">Nemalion sp. H.1444</name>
    <dbReference type="NCBI Taxonomy" id="1907586"/>
    <lineage>
        <taxon>Eukaryota</taxon>
        <taxon>Rhodophyta</taxon>
        <taxon>Florideophyceae</taxon>
        <taxon>Nemaliophycidae</taxon>
        <taxon>Nemaliales</taxon>
        <taxon>Nemaliaceae</taxon>
        <taxon>Nemalion</taxon>
    </lineage>
</organism>
<accession>A0A1G4NWB6</accession>
<dbReference type="AlphaFoldDB" id="A0A1G4NWB6"/>
<keyword evidence="1" id="KW-0150">Chloroplast</keyword>
<reference evidence="1" key="2">
    <citation type="submission" date="2016-10" db="EMBL/GenBank/DDBJ databases">
        <authorList>
            <person name="de Groot N.N."/>
        </authorList>
    </citation>
    <scope>NUCLEOTIDE SEQUENCE</scope>
    <source>
        <strain evidence="1">H.1444</strain>
    </source>
</reference>
<evidence type="ECO:0008006" key="2">
    <source>
        <dbReference type="Google" id="ProtNLM"/>
    </source>
</evidence>
<proteinExistence type="predicted"/>
<keyword evidence="1" id="KW-0934">Plastid</keyword>
<sequence>MQYCLLTIQIMTWPEKIRISSKSIKSHFFVKLLNAKQGKECYYLSAISSGTEAETIFNSYEKGDYLIVEGNIINFITPTYSGLLLLISKEHPIFVHS</sequence>
<evidence type="ECO:0000313" key="1">
    <source>
        <dbReference type="EMBL" id="SCW22968.1"/>
    </source>
</evidence>
<gene>
    <name evidence="1" type="primary">ycf41</name>
    <name evidence="1" type="ORF">H1444_104</name>
</gene>